<sequence length="404" mass="43892">MIIVAPFVATLAGHFTLTRIGMSVPVLNDVRVLFFSAVLMAFVLEVHHAGVNPLHSGPARRTLQPVLLLFGYQILSAVWAPRNAVINDVVGDLVAMVVLVVVYTALAEWDRDRVIVVTMYCQYVAAWLYFLYSASGHGATAAGRWTAFGGGPNVYVRVMVLGMVAAAYFYFRSGGRFAWLAAAPLFLVGAIASGSRGGLVAFGGIFLIAVRSLGRFMKRHGAIKPLAAIPMVGAVVWLLFGDQIMFLINNRFLAGTIQQRNTSDRDVLYEKGLGLFVESPIFGVGVHGFYAITNLGPGEKYVHNLPLAVAAEGGAVGLIILLVALWALRHEYARVPKKQRSLPSRAASYSGIFILIASFFSGDYYDHRLMWIFFLLAAAHPESFGSTSEVVDAPPPPGQYSIHR</sequence>
<feature type="transmembrane region" description="Helical" evidence="5">
    <location>
        <begin position="89"/>
        <end position="107"/>
    </location>
</feature>
<proteinExistence type="predicted"/>
<evidence type="ECO:0000256" key="4">
    <source>
        <dbReference type="ARBA" id="ARBA00023136"/>
    </source>
</evidence>
<organism evidence="7 8">
    <name type="scientific">Paractinoplanes durhamensis</name>
    <dbReference type="NCBI Taxonomy" id="113563"/>
    <lineage>
        <taxon>Bacteria</taxon>
        <taxon>Bacillati</taxon>
        <taxon>Actinomycetota</taxon>
        <taxon>Actinomycetes</taxon>
        <taxon>Micromonosporales</taxon>
        <taxon>Micromonosporaceae</taxon>
        <taxon>Paractinoplanes</taxon>
    </lineage>
</organism>
<feature type="transmembrane region" description="Helical" evidence="5">
    <location>
        <begin position="177"/>
        <end position="210"/>
    </location>
</feature>
<comment type="subcellular location">
    <subcellularLocation>
        <location evidence="1">Membrane</location>
        <topology evidence="1">Multi-pass membrane protein</topology>
    </subcellularLocation>
</comment>
<keyword evidence="3 5" id="KW-1133">Transmembrane helix</keyword>
<dbReference type="InterPro" id="IPR007016">
    <property type="entry name" value="O-antigen_ligase-rel_domated"/>
</dbReference>
<feature type="transmembrane region" description="Helical" evidence="5">
    <location>
        <begin position="113"/>
        <end position="133"/>
    </location>
</feature>
<evidence type="ECO:0000313" key="7">
    <source>
        <dbReference type="EMBL" id="GIE00065.1"/>
    </source>
</evidence>
<gene>
    <name evidence="7" type="ORF">Adu01nite_14150</name>
</gene>
<evidence type="ECO:0000256" key="5">
    <source>
        <dbReference type="SAM" id="Phobius"/>
    </source>
</evidence>
<dbReference type="InterPro" id="IPR051533">
    <property type="entry name" value="WaaL-like"/>
</dbReference>
<dbReference type="PANTHER" id="PTHR37422">
    <property type="entry name" value="TEICHURONIC ACID BIOSYNTHESIS PROTEIN TUAE"/>
    <property type="match status" value="1"/>
</dbReference>
<feature type="transmembrane region" description="Helical" evidence="5">
    <location>
        <begin position="154"/>
        <end position="171"/>
    </location>
</feature>
<comment type="caution">
    <text evidence="7">The sequence shown here is derived from an EMBL/GenBank/DDBJ whole genome shotgun (WGS) entry which is preliminary data.</text>
</comment>
<dbReference type="Proteomes" id="UP000637628">
    <property type="component" value="Unassembled WGS sequence"/>
</dbReference>
<feature type="transmembrane region" description="Helical" evidence="5">
    <location>
        <begin position="346"/>
        <end position="365"/>
    </location>
</feature>
<evidence type="ECO:0000256" key="1">
    <source>
        <dbReference type="ARBA" id="ARBA00004141"/>
    </source>
</evidence>
<accession>A0ABQ3YR51</accession>
<feature type="transmembrane region" description="Helical" evidence="5">
    <location>
        <begin position="32"/>
        <end position="50"/>
    </location>
</feature>
<feature type="transmembrane region" description="Helical" evidence="5">
    <location>
        <begin position="222"/>
        <end position="240"/>
    </location>
</feature>
<reference evidence="7 8" key="1">
    <citation type="submission" date="2021-01" db="EMBL/GenBank/DDBJ databases">
        <title>Whole genome shotgun sequence of Actinoplanes durhamensis NBRC 14914.</title>
        <authorList>
            <person name="Komaki H."/>
            <person name="Tamura T."/>
        </authorList>
    </citation>
    <scope>NUCLEOTIDE SEQUENCE [LARGE SCALE GENOMIC DNA]</scope>
    <source>
        <strain evidence="7 8">NBRC 14914</strain>
    </source>
</reference>
<protein>
    <recommendedName>
        <fullName evidence="6">O-antigen ligase-related domain-containing protein</fullName>
    </recommendedName>
</protein>
<evidence type="ECO:0000256" key="3">
    <source>
        <dbReference type="ARBA" id="ARBA00022989"/>
    </source>
</evidence>
<dbReference type="PANTHER" id="PTHR37422:SF13">
    <property type="entry name" value="LIPOPOLYSACCHARIDE BIOSYNTHESIS PROTEIN PA4999-RELATED"/>
    <property type="match status" value="1"/>
</dbReference>
<feature type="domain" description="O-antigen ligase-related" evidence="6">
    <location>
        <begin position="185"/>
        <end position="322"/>
    </location>
</feature>
<keyword evidence="2 5" id="KW-0812">Transmembrane</keyword>
<evidence type="ECO:0000313" key="8">
    <source>
        <dbReference type="Proteomes" id="UP000637628"/>
    </source>
</evidence>
<evidence type="ECO:0000259" key="6">
    <source>
        <dbReference type="Pfam" id="PF04932"/>
    </source>
</evidence>
<keyword evidence="4 5" id="KW-0472">Membrane</keyword>
<name>A0ABQ3YR51_9ACTN</name>
<evidence type="ECO:0000256" key="2">
    <source>
        <dbReference type="ARBA" id="ARBA00022692"/>
    </source>
</evidence>
<feature type="transmembrane region" description="Helical" evidence="5">
    <location>
        <begin position="273"/>
        <end position="293"/>
    </location>
</feature>
<feature type="transmembrane region" description="Helical" evidence="5">
    <location>
        <begin position="305"/>
        <end position="326"/>
    </location>
</feature>
<dbReference type="EMBL" id="BOML01000013">
    <property type="protein sequence ID" value="GIE00065.1"/>
    <property type="molecule type" value="Genomic_DNA"/>
</dbReference>
<keyword evidence="8" id="KW-1185">Reference proteome</keyword>
<dbReference type="Pfam" id="PF04932">
    <property type="entry name" value="Wzy_C"/>
    <property type="match status" value="1"/>
</dbReference>